<dbReference type="InterPro" id="IPR006619">
    <property type="entry name" value="PGRP_domain_met/bac"/>
</dbReference>
<protein>
    <submittedName>
        <fullName evidence="5">N-acetylmuramoyl-L-alanine amidase</fullName>
    </submittedName>
</protein>
<proteinExistence type="inferred from homology"/>
<feature type="domain" description="N-acetylmuramoyl-L-alanine amidase" evidence="3">
    <location>
        <begin position="331"/>
        <end position="499"/>
    </location>
</feature>
<feature type="compositionally biased region" description="Low complexity" evidence="2">
    <location>
        <begin position="255"/>
        <end position="275"/>
    </location>
</feature>
<dbReference type="CDD" id="cd06583">
    <property type="entry name" value="PGRP"/>
    <property type="match status" value="1"/>
</dbReference>
<feature type="region of interest" description="Disordered" evidence="2">
    <location>
        <begin position="97"/>
        <end position="119"/>
    </location>
</feature>
<reference evidence="6" key="1">
    <citation type="submission" date="2018-07" db="EMBL/GenBank/DDBJ databases">
        <authorList>
            <person name="Zhao J."/>
        </authorList>
    </citation>
    <scope>NUCLEOTIDE SEQUENCE [LARGE SCALE GENOMIC DNA]</scope>
    <source>
        <strain evidence="6">GSSD-12</strain>
    </source>
</reference>
<dbReference type="Proteomes" id="UP000253868">
    <property type="component" value="Chromosome"/>
</dbReference>
<dbReference type="OrthoDB" id="514320at2"/>
<evidence type="ECO:0000259" key="4">
    <source>
        <dbReference type="SMART" id="SM00701"/>
    </source>
</evidence>
<gene>
    <name evidence="5" type="ORF">DVK44_13535</name>
</gene>
<evidence type="ECO:0000313" key="6">
    <source>
        <dbReference type="Proteomes" id="UP000253868"/>
    </source>
</evidence>
<keyword evidence="6" id="KW-1185">Reference proteome</keyword>
<dbReference type="InterPro" id="IPR002502">
    <property type="entry name" value="Amidase_domain"/>
</dbReference>
<evidence type="ECO:0000256" key="2">
    <source>
        <dbReference type="SAM" id="MobiDB-lite"/>
    </source>
</evidence>
<dbReference type="Gene3D" id="2.60.120.260">
    <property type="entry name" value="Galactose-binding domain-like"/>
    <property type="match status" value="1"/>
</dbReference>
<comment type="similarity">
    <text evidence="1">Belongs to the N-acetylmuramoyl-L-alanine amidase 2 family.</text>
</comment>
<evidence type="ECO:0000256" key="1">
    <source>
        <dbReference type="ARBA" id="ARBA00007553"/>
    </source>
</evidence>
<feature type="compositionally biased region" description="Low complexity" evidence="2">
    <location>
        <begin position="178"/>
        <end position="197"/>
    </location>
</feature>
<feature type="region of interest" description="Disordered" evidence="2">
    <location>
        <begin position="152"/>
        <end position="197"/>
    </location>
</feature>
<evidence type="ECO:0000313" key="5">
    <source>
        <dbReference type="EMBL" id="AXG78570.1"/>
    </source>
</evidence>
<dbReference type="InterPro" id="IPR015510">
    <property type="entry name" value="PGRP"/>
</dbReference>
<sequence>MTGVLVVQGLPGGGTGSEGARAGGAKGAGPVEVDVRSAGLDARDDGRGAVLPRRDTERFSMLGVTWDDPDVRVTGRIEARTRAVGSGAWSRWLALDGDSGQGEETAGRGGTEPAWVGPSDGVEVRVVAGDGTASRRLPAGLSLAMIDPDGGAAGAAGAGSGSRNKASGVSGAGGADGGRSAAGSGSRAYGSADSRAGSRADLALDTVAFAADEPSTEPAPGDPDAPADTQSPDPDPGTAPEADPGDGSGSSTGEPTASDAPTAGSTSPAPSSGTGASAGTGSGSATPAPATSSPVAGSPSPTVSVPAGPPSTAPRPAITSRAGWGADESISPEEPGYLPGGKVKAVVVHHTAESNDYTCAQAPAVVRGIYTYHVKTLGWKDVGYNFLVDKCGTVYEGRKGGVDRPVQGAHAYGFNSETTGISVLGTYTTAAPSQAALVSVARIAAWKLGQYGVDPASTATLTAGEAGTNLFRASWAKGAKRSLPAIHGHRDGYNTQCPGDAFYDRLATVRSWAAGPPAAPAITSLGGASAVASTGAGAVGTTYYTKGAVTVNWSTATPAALLTAHEVLVDGQVAAKASATATSAKVTLTPGSHRVAVRAVHQSGKATASTTDTTVVADTTAPTFPVKPSLALRTGTVNTAAVPLTLSWRAADSAALKDVRLTAPLARTYGPAVPSAAHTAASGVATKWSMTAYDQAGNTAAASVSGTPVILQETAAVRTGTWTAKSSGSYLGGKSLTSSSKQASLTWKFTGRSVSWVVSRAATSGQADIYLDGKKVSTVDLKSATTKYRDAIFTQTWSASAAHTLKIVVVGTKDRPAVTTDALVYLK</sequence>
<dbReference type="SUPFAM" id="SSF55846">
    <property type="entry name" value="N-acetylmuramoyl-L-alanine amidase-like"/>
    <property type="match status" value="1"/>
</dbReference>
<dbReference type="InterPro" id="IPR036505">
    <property type="entry name" value="Amidase/PGRP_sf"/>
</dbReference>
<dbReference type="GO" id="GO:0008745">
    <property type="term" value="F:N-acetylmuramoyl-L-alanine amidase activity"/>
    <property type="evidence" value="ECO:0007669"/>
    <property type="project" value="InterPro"/>
</dbReference>
<feature type="compositionally biased region" description="Gly residues" evidence="2">
    <location>
        <begin position="10"/>
        <end position="27"/>
    </location>
</feature>
<dbReference type="PANTHER" id="PTHR11022:SF41">
    <property type="entry name" value="PEPTIDOGLYCAN-RECOGNITION PROTEIN LC-RELATED"/>
    <property type="match status" value="1"/>
</dbReference>
<dbReference type="SMART" id="SM00701">
    <property type="entry name" value="PGRP"/>
    <property type="match status" value="1"/>
</dbReference>
<feature type="compositionally biased region" description="Low complexity" evidence="2">
    <location>
        <begin position="218"/>
        <end position="228"/>
    </location>
</feature>
<dbReference type="EMBL" id="CP031194">
    <property type="protein sequence ID" value="AXG78570.1"/>
    <property type="molecule type" value="Genomic_DNA"/>
</dbReference>
<evidence type="ECO:0000259" key="3">
    <source>
        <dbReference type="SMART" id="SM00644"/>
    </source>
</evidence>
<dbReference type="PANTHER" id="PTHR11022">
    <property type="entry name" value="PEPTIDOGLYCAN RECOGNITION PROTEIN"/>
    <property type="match status" value="1"/>
</dbReference>
<feature type="domain" description="Peptidoglycan recognition protein family" evidence="4">
    <location>
        <begin position="316"/>
        <end position="466"/>
    </location>
</feature>
<feature type="compositionally biased region" description="Low complexity" evidence="2">
    <location>
        <begin position="283"/>
        <end position="306"/>
    </location>
</feature>
<feature type="region of interest" description="Disordered" evidence="2">
    <location>
        <begin position="213"/>
        <end position="337"/>
    </location>
</feature>
<organism evidence="5 6">
    <name type="scientific">Streptomyces paludis</name>
    <dbReference type="NCBI Taxonomy" id="2282738"/>
    <lineage>
        <taxon>Bacteria</taxon>
        <taxon>Bacillati</taxon>
        <taxon>Actinomycetota</taxon>
        <taxon>Actinomycetes</taxon>
        <taxon>Kitasatosporales</taxon>
        <taxon>Streptomycetaceae</taxon>
        <taxon>Streptomyces</taxon>
    </lineage>
</organism>
<dbReference type="GO" id="GO:0008270">
    <property type="term" value="F:zinc ion binding"/>
    <property type="evidence" value="ECO:0007669"/>
    <property type="project" value="InterPro"/>
</dbReference>
<dbReference type="GO" id="GO:0009253">
    <property type="term" value="P:peptidoglycan catabolic process"/>
    <property type="evidence" value="ECO:0007669"/>
    <property type="project" value="InterPro"/>
</dbReference>
<dbReference type="Gene3D" id="3.40.80.10">
    <property type="entry name" value="Peptidoglycan recognition protein-like"/>
    <property type="match status" value="1"/>
</dbReference>
<dbReference type="AlphaFoldDB" id="A0A345HPE6"/>
<name>A0A345HPE6_9ACTN</name>
<dbReference type="SMART" id="SM00644">
    <property type="entry name" value="Ami_2"/>
    <property type="match status" value="1"/>
</dbReference>
<dbReference type="KEGG" id="spad:DVK44_13535"/>
<dbReference type="Pfam" id="PF01510">
    <property type="entry name" value="Amidase_2"/>
    <property type="match status" value="1"/>
</dbReference>
<accession>A0A345HPE6</accession>
<feature type="region of interest" description="Disordered" evidence="2">
    <location>
        <begin position="1"/>
        <end position="30"/>
    </location>
</feature>